<gene>
    <name evidence="6" type="ORF">IV54_GL001741</name>
</gene>
<dbReference type="AlphaFoldDB" id="A0A0R2LV14"/>
<evidence type="ECO:0000256" key="3">
    <source>
        <dbReference type="ARBA" id="ARBA00023004"/>
    </source>
</evidence>
<keyword evidence="1" id="KW-0479">Metal-binding</keyword>
<evidence type="ECO:0000259" key="5">
    <source>
        <dbReference type="Pfam" id="PF00149"/>
    </source>
</evidence>
<dbReference type="PANTHER" id="PTHR42988:SF2">
    <property type="entry name" value="CYCLIC NUCLEOTIDE PHOSPHODIESTERASE CBUA0032-RELATED"/>
    <property type="match status" value="1"/>
</dbReference>
<dbReference type="InterPro" id="IPR050884">
    <property type="entry name" value="CNP_phosphodiesterase-III"/>
</dbReference>
<dbReference type="Pfam" id="PF00149">
    <property type="entry name" value="Metallophos"/>
    <property type="match status" value="1"/>
</dbReference>
<protein>
    <submittedName>
        <fullName evidence="6">Phosphohydrolase</fullName>
    </submittedName>
</protein>
<keyword evidence="2 6" id="KW-0378">Hydrolase</keyword>
<dbReference type="InterPro" id="IPR004843">
    <property type="entry name" value="Calcineurin-like_PHP"/>
</dbReference>
<evidence type="ECO:0000256" key="4">
    <source>
        <dbReference type="ARBA" id="ARBA00025742"/>
    </source>
</evidence>
<reference evidence="6 7" key="1">
    <citation type="journal article" date="2015" name="Genome Announc.">
        <title>Expanding the biotechnology potential of lactobacilli through comparative genomics of 213 strains and associated genera.</title>
        <authorList>
            <person name="Sun Z."/>
            <person name="Harris H.M."/>
            <person name="McCann A."/>
            <person name="Guo C."/>
            <person name="Argimon S."/>
            <person name="Zhang W."/>
            <person name="Yang X."/>
            <person name="Jeffery I.B."/>
            <person name="Cooney J.C."/>
            <person name="Kagawa T.F."/>
            <person name="Liu W."/>
            <person name="Song Y."/>
            <person name="Salvetti E."/>
            <person name="Wrobel A."/>
            <person name="Rasinkangas P."/>
            <person name="Parkhill J."/>
            <person name="Rea M.C."/>
            <person name="O'Sullivan O."/>
            <person name="Ritari J."/>
            <person name="Douillard F.P."/>
            <person name="Paul Ross R."/>
            <person name="Yang R."/>
            <person name="Briner A.E."/>
            <person name="Felis G.E."/>
            <person name="de Vos W.M."/>
            <person name="Barrangou R."/>
            <person name="Klaenhammer T.R."/>
            <person name="Caufield P.W."/>
            <person name="Cui Y."/>
            <person name="Zhang H."/>
            <person name="O'Toole P.W."/>
        </authorList>
    </citation>
    <scope>NUCLEOTIDE SEQUENCE [LARGE SCALE GENOMIC DNA]</scope>
    <source>
        <strain evidence="6 7">DSM 22467</strain>
    </source>
</reference>
<dbReference type="Gene3D" id="3.60.21.10">
    <property type="match status" value="1"/>
</dbReference>
<keyword evidence="3" id="KW-0408">Iron</keyword>
<proteinExistence type="inferred from homology"/>
<comment type="caution">
    <text evidence="6">The sequence shown here is derived from an EMBL/GenBank/DDBJ whole genome shotgun (WGS) entry which is preliminary data.</text>
</comment>
<evidence type="ECO:0000313" key="6">
    <source>
        <dbReference type="EMBL" id="KRO05477.1"/>
    </source>
</evidence>
<dbReference type="SUPFAM" id="SSF56300">
    <property type="entry name" value="Metallo-dependent phosphatases"/>
    <property type="match status" value="1"/>
</dbReference>
<dbReference type="InterPro" id="IPR029052">
    <property type="entry name" value="Metallo-depent_PP-like"/>
</dbReference>
<dbReference type="GO" id="GO:0016787">
    <property type="term" value="F:hydrolase activity"/>
    <property type="evidence" value="ECO:0007669"/>
    <property type="project" value="UniProtKB-KW"/>
</dbReference>
<name>A0A0R2LV14_9LACO</name>
<dbReference type="EMBL" id="JQCA01000004">
    <property type="protein sequence ID" value="KRO05477.1"/>
    <property type="molecule type" value="Genomic_DNA"/>
</dbReference>
<feature type="domain" description="Calcineurin-like phosphoesterase" evidence="5">
    <location>
        <begin position="21"/>
        <end position="217"/>
    </location>
</feature>
<dbReference type="Proteomes" id="UP000051906">
    <property type="component" value="Unassembled WGS sequence"/>
</dbReference>
<dbReference type="PATRIC" id="fig|616990.3.peg.1846"/>
<comment type="similarity">
    <text evidence="4">Belongs to the cyclic nucleotide phosphodiesterase class-III family.</text>
</comment>
<evidence type="ECO:0000256" key="2">
    <source>
        <dbReference type="ARBA" id="ARBA00022801"/>
    </source>
</evidence>
<keyword evidence="7" id="KW-1185">Reference proteome</keyword>
<sequence length="309" mass="34981">MTDSPAAIICLGGNGDMNKFTIIHLSDSQLTAPGVEPQYHQRLLPQEKLQRVFDDVLEHQLQPDLVVLSGDLLQGGTAGDYARFHSYLREQSQRLAAPIEVVLGDQDDREAFNNGYLSQPDLPYYAYKQVHQNMDFYFLDSKWEENKEAGWLDREQLDWLNKNLHLAPRRRAFIFLHHPLDAPALRPMRYALLQNNRELLAILHGHNIGGIFTGHLHFAASYLVESTIPVTAVGSASTYINCQDPHYHEVHDAVTYNVITIQRGLASITSHPLYLGQPIIDTVTVNNTGFAKHRPRLTSSRRIVNGPFI</sequence>
<dbReference type="GO" id="GO:0046872">
    <property type="term" value="F:metal ion binding"/>
    <property type="evidence" value="ECO:0007669"/>
    <property type="project" value="UniProtKB-KW"/>
</dbReference>
<dbReference type="PANTHER" id="PTHR42988">
    <property type="entry name" value="PHOSPHOHYDROLASE"/>
    <property type="match status" value="1"/>
</dbReference>
<organism evidence="6 7">
    <name type="scientific">Levilactobacillus paucivorans</name>
    <dbReference type="NCBI Taxonomy" id="616990"/>
    <lineage>
        <taxon>Bacteria</taxon>
        <taxon>Bacillati</taxon>
        <taxon>Bacillota</taxon>
        <taxon>Bacilli</taxon>
        <taxon>Lactobacillales</taxon>
        <taxon>Lactobacillaceae</taxon>
        <taxon>Levilactobacillus</taxon>
    </lineage>
</organism>
<evidence type="ECO:0000313" key="7">
    <source>
        <dbReference type="Proteomes" id="UP000051906"/>
    </source>
</evidence>
<dbReference type="STRING" id="616990.IV54_GL001741"/>
<evidence type="ECO:0000256" key="1">
    <source>
        <dbReference type="ARBA" id="ARBA00022723"/>
    </source>
</evidence>
<accession>A0A0R2LV14</accession>